<comment type="caution">
    <text evidence="1">The sequence shown here is derived from an EMBL/GenBank/DDBJ whole genome shotgun (WGS) entry which is preliminary data.</text>
</comment>
<keyword evidence="2" id="KW-1185">Reference proteome</keyword>
<proteinExistence type="predicted"/>
<evidence type="ECO:0000313" key="1">
    <source>
        <dbReference type="EMBL" id="CCF83936.1"/>
    </source>
</evidence>
<gene>
    <name evidence="1" type="ORF">NITHO_2880003</name>
</gene>
<evidence type="ECO:0000313" key="2">
    <source>
        <dbReference type="Proteomes" id="UP000004221"/>
    </source>
</evidence>
<organism evidence="1 2">
    <name type="scientific">Nitrolancea hollandica Lb</name>
    <dbReference type="NCBI Taxonomy" id="1129897"/>
    <lineage>
        <taxon>Bacteria</taxon>
        <taxon>Pseudomonadati</taxon>
        <taxon>Thermomicrobiota</taxon>
        <taxon>Thermomicrobia</taxon>
        <taxon>Sphaerobacterales</taxon>
        <taxon>Sphaerobacterineae</taxon>
        <taxon>Sphaerobacteraceae</taxon>
        <taxon>Nitrolancea</taxon>
    </lineage>
</organism>
<name>I4EGX4_9BACT</name>
<protein>
    <submittedName>
        <fullName evidence="1">Uncharacterized protein</fullName>
    </submittedName>
</protein>
<dbReference type="Proteomes" id="UP000004221">
    <property type="component" value="Unassembled WGS sequence"/>
</dbReference>
<dbReference type="AlphaFoldDB" id="I4EGX4"/>
<accession>I4EGX4</accession>
<reference evidence="1 2" key="1">
    <citation type="journal article" date="2012" name="ISME J.">
        <title>Nitrification expanded: discovery, physiology and genomics of a nitrite-oxidizing bacterium from the phylum Chloroflexi.</title>
        <authorList>
            <person name="Sorokin D.Y."/>
            <person name="Lucker S."/>
            <person name="Vejmelkova D."/>
            <person name="Kostrikina N.A."/>
            <person name="Kleerebezem R."/>
            <person name="Rijpstra W.I."/>
            <person name="Damste J.S."/>
            <person name="Le Paslier D."/>
            <person name="Muyzer G."/>
            <person name="Wagner M."/>
            <person name="van Loosdrecht M.C."/>
            <person name="Daims H."/>
        </authorList>
    </citation>
    <scope>NUCLEOTIDE SEQUENCE [LARGE SCALE GENOMIC DNA]</scope>
    <source>
        <strain evidence="2">none</strain>
    </source>
</reference>
<dbReference type="EMBL" id="CAGS01000210">
    <property type="protein sequence ID" value="CCF83936.1"/>
    <property type="molecule type" value="Genomic_DNA"/>
</dbReference>
<sequence length="104" mass="11499">MAVPGLSCCASGCCVRHSKPRTSAIVGWRVVRKTAGTAEDEVCEREVIAHMIASPAFTNSADEPYKWTRFRNKNGHSAARLRVSNRPAFRAILGSPRWSLQVEE</sequence>